<dbReference type="InterPro" id="IPR036390">
    <property type="entry name" value="WH_DNA-bd_sf"/>
</dbReference>
<dbReference type="CDD" id="cd06170">
    <property type="entry name" value="LuxR_C_like"/>
    <property type="match status" value="1"/>
</dbReference>
<dbReference type="InterPro" id="IPR051797">
    <property type="entry name" value="TrmB-like"/>
</dbReference>
<proteinExistence type="predicted"/>
<dbReference type="RefSeq" id="WP_377573594.1">
    <property type="nucleotide sequence ID" value="NZ_JBHTMP010000038.1"/>
</dbReference>
<reference evidence="3" key="1">
    <citation type="journal article" date="2019" name="Int. J. Syst. Evol. Microbiol.">
        <title>The Global Catalogue of Microorganisms (GCM) 10K type strain sequencing project: providing services to taxonomists for standard genome sequencing and annotation.</title>
        <authorList>
            <consortium name="The Broad Institute Genomics Platform"/>
            <consortium name="The Broad Institute Genome Sequencing Center for Infectious Disease"/>
            <person name="Wu L."/>
            <person name="Ma J."/>
        </authorList>
    </citation>
    <scope>NUCLEOTIDE SEQUENCE [LARGE SCALE GENOMIC DNA]</scope>
    <source>
        <strain evidence="3">JCM 31037</strain>
    </source>
</reference>
<dbReference type="InterPro" id="IPR002831">
    <property type="entry name" value="Tscrpt_reg_TrmB_N"/>
</dbReference>
<dbReference type="PROSITE" id="PS50043">
    <property type="entry name" value="HTH_LUXR_2"/>
    <property type="match status" value="1"/>
</dbReference>
<name>A0ABW3YKE9_9ACTN</name>
<protein>
    <submittedName>
        <fullName evidence="2">Helix-turn-helix domain-containing protein</fullName>
    </submittedName>
</protein>
<dbReference type="SUPFAM" id="SSF46785">
    <property type="entry name" value="Winged helix' DNA-binding domain"/>
    <property type="match status" value="1"/>
</dbReference>
<dbReference type="PANTHER" id="PTHR34293">
    <property type="entry name" value="HTH-TYPE TRANSCRIPTIONAL REGULATOR TRMBL2"/>
    <property type="match status" value="1"/>
</dbReference>
<dbReference type="InterPro" id="IPR016032">
    <property type="entry name" value="Sig_transdc_resp-reg_C-effctor"/>
</dbReference>
<evidence type="ECO:0000313" key="2">
    <source>
        <dbReference type="EMBL" id="MFD1323886.1"/>
    </source>
</evidence>
<gene>
    <name evidence="2" type="ORF">ACFQ4H_22615</name>
</gene>
<feature type="domain" description="HTH luxR-type" evidence="1">
    <location>
        <begin position="255"/>
        <end position="322"/>
    </location>
</feature>
<sequence length="324" mass="35554">MQSLLEPVGLGPAESNLYVALLDHPHTTLAALAAETGVPVTRLRRPLTRLIDSGLVTRLPGNPARYVPAPPELAVDALALRRQQDLEKLRVTARDLGRRLDAAPRGRASELVELVEGRQAVLHQLARLQLGAESDVCIIDCPPYLAGRPEDNPPEWQALARGVTYRCIYHASAVADLGRTDEVLRYMRAGEQARTLPEIYMKMIIVDRRIALIPLSFAQADTGVRILVHASPLLSALIACFDMLWERSTPLGPEPGHPVASTGPTEADRQMLTMLAAGMKDKAIARALGIAQRTVTRRITELMRTLDATTRFQAALQATRRGWL</sequence>
<dbReference type="PANTHER" id="PTHR34293:SF1">
    <property type="entry name" value="HTH-TYPE TRANSCRIPTIONAL REGULATOR TRMBL2"/>
    <property type="match status" value="1"/>
</dbReference>
<accession>A0ABW3YKE9</accession>
<dbReference type="SMART" id="SM00421">
    <property type="entry name" value="HTH_LUXR"/>
    <property type="match status" value="1"/>
</dbReference>
<keyword evidence="3" id="KW-1185">Reference proteome</keyword>
<dbReference type="EMBL" id="JBHTMP010000038">
    <property type="protein sequence ID" value="MFD1323886.1"/>
    <property type="molecule type" value="Genomic_DNA"/>
</dbReference>
<dbReference type="Pfam" id="PF01978">
    <property type="entry name" value="TrmB"/>
    <property type="match status" value="1"/>
</dbReference>
<dbReference type="Proteomes" id="UP001597260">
    <property type="component" value="Unassembled WGS sequence"/>
</dbReference>
<dbReference type="InterPro" id="IPR036388">
    <property type="entry name" value="WH-like_DNA-bd_sf"/>
</dbReference>
<comment type="caution">
    <text evidence="2">The sequence shown here is derived from an EMBL/GenBank/DDBJ whole genome shotgun (WGS) entry which is preliminary data.</text>
</comment>
<dbReference type="InterPro" id="IPR000792">
    <property type="entry name" value="Tscrpt_reg_LuxR_C"/>
</dbReference>
<dbReference type="Gene3D" id="1.10.10.10">
    <property type="entry name" value="Winged helix-like DNA-binding domain superfamily/Winged helix DNA-binding domain"/>
    <property type="match status" value="2"/>
</dbReference>
<dbReference type="SUPFAM" id="SSF46894">
    <property type="entry name" value="C-terminal effector domain of the bipartite response regulators"/>
    <property type="match status" value="1"/>
</dbReference>
<dbReference type="Pfam" id="PF00196">
    <property type="entry name" value="GerE"/>
    <property type="match status" value="1"/>
</dbReference>
<evidence type="ECO:0000313" key="3">
    <source>
        <dbReference type="Proteomes" id="UP001597260"/>
    </source>
</evidence>
<organism evidence="2 3">
    <name type="scientific">Micromonospora sonneratiae</name>
    <dbReference type="NCBI Taxonomy" id="1184706"/>
    <lineage>
        <taxon>Bacteria</taxon>
        <taxon>Bacillati</taxon>
        <taxon>Actinomycetota</taxon>
        <taxon>Actinomycetes</taxon>
        <taxon>Micromonosporales</taxon>
        <taxon>Micromonosporaceae</taxon>
        <taxon>Micromonospora</taxon>
    </lineage>
</organism>
<evidence type="ECO:0000259" key="1">
    <source>
        <dbReference type="PROSITE" id="PS50043"/>
    </source>
</evidence>